<sequence length="100" mass="10809">MRLTPALGLLAVLAAGPAFAQSATPIGVAECDDFLTKYDQCLNTNVPAANRAQVGAAVTQMRDSWRQMAQNPQTRPMLGPQCTQMAQQMAQSMSAYNCRF</sequence>
<dbReference type="EMBL" id="JABBKX010000005">
    <property type="protein sequence ID" value="NMJ42644.1"/>
    <property type="molecule type" value="Genomic_DNA"/>
</dbReference>
<feature type="chain" id="PRO_5032496799" evidence="1">
    <location>
        <begin position="21"/>
        <end position="100"/>
    </location>
</feature>
<proteinExistence type="predicted"/>
<protein>
    <submittedName>
        <fullName evidence="2">Uncharacterized protein</fullName>
    </submittedName>
</protein>
<name>A0A848EDI4_9PROT</name>
<keyword evidence="1" id="KW-0732">Signal</keyword>
<organism evidence="2 3">
    <name type="scientific">Neoroseomonas marina</name>
    <dbReference type="NCBI Taxonomy" id="1232220"/>
    <lineage>
        <taxon>Bacteria</taxon>
        <taxon>Pseudomonadati</taxon>
        <taxon>Pseudomonadota</taxon>
        <taxon>Alphaproteobacteria</taxon>
        <taxon>Acetobacterales</taxon>
        <taxon>Acetobacteraceae</taxon>
        <taxon>Neoroseomonas</taxon>
    </lineage>
</organism>
<evidence type="ECO:0000313" key="2">
    <source>
        <dbReference type="EMBL" id="NMJ42644.1"/>
    </source>
</evidence>
<dbReference type="RefSeq" id="WP_170054879.1">
    <property type="nucleotide sequence ID" value="NZ_JABBKX010000005.1"/>
</dbReference>
<comment type="caution">
    <text evidence="2">The sequence shown here is derived from an EMBL/GenBank/DDBJ whole genome shotgun (WGS) entry which is preliminary data.</text>
</comment>
<dbReference type="Proteomes" id="UP000548582">
    <property type="component" value="Unassembled WGS sequence"/>
</dbReference>
<reference evidence="2 3" key="1">
    <citation type="submission" date="2020-03" db="EMBL/GenBank/DDBJ databases">
        <authorList>
            <person name="Sun Q."/>
        </authorList>
    </citation>
    <scope>NUCLEOTIDE SEQUENCE [LARGE SCALE GENOMIC DNA]</scope>
    <source>
        <strain evidence="2 3">JC162</strain>
    </source>
</reference>
<gene>
    <name evidence="2" type="ORF">GWK16_15460</name>
</gene>
<feature type="signal peptide" evidence="1">
    <location>
        <begin position="1"/>
        <end position="20"/>
    </location>
</feature>
<keyword evidence="3" id="KW-1185">Reference proteome</keyword>
<accession>A0A848EDI4</accession>
<evidence type="ECO:0000313" key="3">
    <source>
        <dbReference type="Proteomes" id="UP000548582"/>
    </source>
</evidence>
<evidence type="ECO:0000256" key="1">
    <source>
        <dbReference type="SAM" id="SignalP"/>
    </source>
</evidence>
<dbReference type="AlphaFoldDB" id="A0A848EDI4"/>